<dbReference type="Gene3D" id="3.40.50.450">
    <property type="match status" value="1"/>
</dbReference>
<proteinExistence type="inferred from homology"/>
<dbReference type="Proteomes" id="UP000294881">
    <property type="component" value="Unassembled WGS sequence"/>
</dbReference>
<dbReference type="EC" id="3.2.2.n1" evidence="3"/>
<reference evidence="4 5" key="1">
    <citation type="submission" date="2019-03" db="EMBL/GenBank/DDBJ databases">
        <title>Genomic Encyclopedia of Type Strains, Phase IV (KMG-IV): sequencing the most valuable type-strain genomes for metagenomic binning, comparative biology and taxonomic classification.</title>
        <authorList>
            <person name="Goeker M."/>
        </authorList>
    </citation>
    <scope>NUCLEOTIDE SEQUENCE [LARGE SCALE GENOMIC DNA]</scope>
    <source>
        <strain evidence="4 5">DSM 22958</strain>
    </source>
</reference>
<keyword evidence="3" id="KW-0378">Hydrolase</keyword>
<comment type="catalytic activity">
    <reaction evidence="1">
        <text>AMP + H2O = D-ribose 5-phosphate + adenine</text>
        <dbReference type="Rhea" id="RHEA:20129"/>
        <dbReference type="ChEBI" id="CHEBI:15377"/>
        <dbReference type="ChEBI" id="CHEBI:16708"/>
        <dbReference type="ChEBI" id="CHEBI:78346"/>
        <dbReference type="ChEBI" id="CHEBI:456215"/>
        <dbReference type="EC" id="3.2.2.4"/>
    </reaction>
</comment>
<protein>
    <recommendedName>
        <fullName evidence="3">Cytokinin riboside 5'-monophosphate phosphoribohydrolase</fullName>
        <ecNumber evidence="3">3.2.2.n1</ecNumber>
    </recommendedName>
</protein>
<comment type="similarity">
    <text evidence="2 3">Belongs to the LOG family.</text>
</comment>
<dbReference type="EMBL" id="SLWL01000010">
    <property type="protein sequence ID" value="TCO12009.1"/>
    <property type="molecule type" value="Genomic_DNA"/>
</dbReference>
<evidence type="ECO:0000256" key="2">
    <source>
        <dbReference type="ARBA" id="ARBA00006763"/>
    </source>
</evidence>
<gene>
    <name evidence="4" type="ORF">EV666_11047</name>
</gene>
<sequence length="216" mass="23123">MTSPDFKNPDGEARAICVFCGSGAGASPEFTEAARLVGALLAQKGVGLVYGGGDIGLMGEVARSALAHGGRVTGIIPDFLIRREHMPDPAEQGRETIIVSDMHTRKRLMYERADAFLALPGGIGTLEELVEQMTWSQLGQHTRPIMVLNTLGFWDPLFQLLRHMRQAMFLRPGLDASYMIAAEPAGAIDALLAAIASTRAAMPEPGDDRPPAPGPF</sequence>
<dbReference type="Pfam" id="PF03641">
    <property type="entry name" value="Lysine_decarbox"/>
    <property type="match status" value="1"/>
</dbReference>
<dbReference type="SUPFAM" id="SSF102405">
    <property type="entry name" value="MCP/YpsA-like"/>
    <property type="match status" value="1"/>
</dbReference>
<dbReference type="PANTHER" id="PTHR31223:SF70">
    <property type="entry name" value="LOG FAMILY PROTEIN YJL055W"/>
    <property type="match status" value="1"/>
</dbReference>
<dbReference type="NCBIfam" id="TIGR00730">
    <property type="entry name" value="Rossman fold protein, TIGR00730 family"/>
    <property type="match status" value="1"/>
</dbReference>
<dbReference type="GO" id="GO:0008714">
    <property type="term" value="F:AMP nucleosidase activity"/>
    <property type="evidence" value="ECO:0007669"/>
    <property type="project" value="UniProtKB-EC"/>
</dbReference>
<dbReference type="GO" id="GO:0005829">
    <property type="term" value="C:cytosol"/>
    <property type="evidence" value="ECO:0007669"/>
    <property type="project" value="TreeGrafter"/>
</dbReference>
<name>A0A4R2GRX3_9HYPH</name>
<keyword evidence="5" id="KW-1185">Reference proteome</keyword>
<dbReference type="AlphaFoldDB" id="A0A4R2GRX3"/>
<dbReference type="OrthoDB" id="9801098at2"/>
<evidence type="ECO:0000256" key="3">
    <source>
        <dbReference type="RuleBase" id="RU363015"/>
    </source>
</evidence>
<dbReference type="PANTHER" id="PTHR31223">
    <property type="entry name" value="LOG FAMILY PROTEIN YJL055W"/>
    <property type="match status" value="1"/>
</dbReference>
<evidence type="ECO:0000313" key="5">
    <source>
        <dbReference type="Proteomes" id="UP000294881"/>
    </source>
</evidence>
<accession>A0A4R2GRX3</accession>
<keyword evidence="3" id="KW-0203">Cytokinin biosynthesis</keyword>
<dbReference type="InterPro" id="IPR005269">
    <property type="entry name" value="LOG"/>
</dbReference>
<organism evidence="4 5">
    <name type="scientific">Camelimonas lactis</name>
    <dbReference type="NCBI Taxonomy" id="659006"/>
    <lineage>
        <taxon>Bacteria</taxon>
        <taxon>Pseudomonadati</taxon>
        <taxon>Pseudomonadota</taxon>
        <taxon>Alphaproteobacteria</taxon>
        <taxon>Hyphomicrobiales</taxon>
        <taxon>Chelatococcaceae</taxon>
        <taxon>Camelimonas</taxon>
    </lineage>
</organism>
<dbReference type="InterPro" id="IPR031100">
    <property type="entry name" value="LOG_fam"/>
</dbReference>
<comment type="caution">
    <text evidence="4">The sequence shown here is derived from an EMBL/GenBank/DDBJ whole genome shotgun (WGS) entry which is preliminary data.</text>
</comment>
<evidence type="ECO:0000313" key="4">
    <source>
        <dbReference type="EMBL" id="TCO12009.1"/>
    </source>
</evidence>
<evidence type="ECO:0000256" key="1">
    <source>
        <dbReference type="ARBA" id="ARBA00000274"/>
    </source>
</evidence>
<dbReference type="GO" id="GO:0009691">
    <property type="term" value="P:cytokinin biosynthetic process"/>
    <property type="evidence" value="ECO:0007669"/>
    <property type="project" value="UniProtKB-UniRule"/>
</dbReference>
<dbReference type="RefSeq" id="WP_132008009.1">
    <property type="nucleotide sequence ID" value="NZ_JBHUNN010000002.1"/>
</dbReference>